<evidence type="ECO:0000256" key="8">
    <source>
        <dbReference type="RuleBase" id="RU004447"/>
    </source>
</evidence>
<keyword evidence="4" id="KW-0479">Metal-binding</keyword>
<comment type="caution">
    <text evidence="12">The sequence shown here is derived from an EMBL/GenBank/DDBJ whole genome shotgun (WGS) entry which is preliminary data.</text>
</comment>
<dbReference type="RefSeq" id="WP_130041643.1">
    <property type="nucleotide sequence ID" value="NZ_JADNDW010000007.1"/>
</dbReference>
<dbReference type="GO" id="GO:0006508">
    <property type="term" value="P:proteolysis"/>
    <property type="evidence" value="ECO:0007669"/>
    <property type="project" value="UniProtKB-KW"/>
</dbReference>
<evidence type="ECO:0000256" key="3">
    <source>
        <dbReference type="ARBA" id="ARBA00022670"/>
    </source>
</evidence>
<evidence type="ECO:0000259" key="10">
    <source>
        <dbReference type="Pfam" id="PF00675"/>
    </source>
</evidence>
<accession>A0A7J5JP06</accession>
<reference evidence="12 13" key="1">
    <citation type="journal article" date="2019" name="Nat. Med.">
        <title>A library of human gut bacterial isolates paired with longitudinal multiomics data enables mechanistic microbiome research.</title>
        <authorList>
            <person name="Poyet M."/>
            <person name="Groussin M."/>
            <person name="Gibbons S.M."/>
            <person name="Avila-Pacheco J."/>
            <person name="Jiang X."/>
            <person name="Kearney S.M."/>
            <person name="Perrotta A.R."/>
            <person name="Berdy B."/>
            <person name="Zhao S."/>
            <person name="Lieberman T.D."/>
            <person name="Swanson P.K."/>
            <person name="Smith M."/>
            <person name="Roesemann S."/>
            <person name="Alexander J.E."/>
            <person name="Rich S.A."/>
            <person name="Livny J."/>
            <person name="Vlamakis H."/>
            <person name="Clish C."/>
            <person name="Bullock K."/>
            <person name="Deik A."/>
            <person name="Scott J."/>
            <person name="Pierce K.A."/>
            <person name="Xavier R.J."/>
            <person name="Alm E.J."/>
        </authorList>
    </citation>
    <scope>NUCLEOTIDE SEQUENCE [LARGE SCALE GENOMIC DNA]</scope>
    <source>
        <strain evidence="12 13">BIOML-A165</strain>
    </source>
</reference>
<dbReference type="GO" id="GO:0046872">
    <property type="term" value="F:metal ion binding"/>
    <property type="evidence" value="ECO:0007669"/>
    <property type="project" value="UniProtKB-KW"/>
</dbReference>
<dbReference type="Pfam" id="PF05193">
    <property type="entry name" value="Peptidase_M16_C"/>
    <property type="match status" value="2"/>
</dbReference>
<evidence type="ECO:0000256" key="9">
    <source>
        <dbReference type="SAM" id="SignalP"/>
    </source>
</evidence>
<comment type="similarity">
    <text evidence="2 8">Belongs to the peptidase M16 family.</text>
</comment>
<feature type="signal peptide" evidence="9">
    <location>
        <begin position="1"/>
        <end position="21"/>
    </location>
</feature>
<feature type="domain" description="Peptidase M16 C-terminal" evidence="11">
    <location>
        <begin position="201"/>
        <end position="386"/>
    </location>
</feature>
<feature type="chain" id="PRO_5029669746" evidence="9">
    <location>
        <begin position="22"/>
        <end position="933"/>
    </location>
</feature>
<feature type="domain" description="Peptidase M16 N-terminal" evidence="10">
    <location>
        <begin position="62"/>
        <end position="179"/>
    </location>
</feature>
<keyword evidence="6" id="KW-0862">Zinc</keyword>
<dbReference type="GO" id="GO:0004222">
    <property type="term" value="F:metalloendopeptidase activity"/>
    <property type="evidence" value="ECO:0007669"/>
    <property type="project" value="InterPro"/>
</dbReference>
<keyword evidence="9" id="KW-0732">Signal</keyword>
<comment type="cofactor">
    <cofactor evidence="1">
        <name>Zn(2+)</name>
        <dbReference type="ChEBI" id="CHEBI:29105"/>
    </cofactor>
</comment>
<dbReference type="AlphaFoldDB" id="A0A7J5JP06"/>
<protein>
    <submittedName>
        <fullName evidence="12">Insulinase family protein</fullName>
    </submittedName>
</protein>
<dbReference type="Gene3D" id="3.30.830.10">
    <property type="entry name" value="Metalloenzyme, LuxS/M16 peptidase-like"/>
    <property type="match status" value="4"/>
</dbReference>
<organism evidence="12 13">
    <name type="scientific">Bacteroides thetaiotaomicron</name>
    <dbReference type="NCBI Taxonomy" id="818"/>
    <lineage>
        <taxon>Bacteria</taxon>
        <taxon>Pseudomonadati</taxon>
        <taxon>Bacteroidota</taxon>
        <taxon>Bacteroidia</taxon>
        <taxon>Bacteroidales</taxon>
        <taxon>Bacteroidaceae</taxon>
        <taxon>Bacteroides</taxon>
    </lineage>
</organism>
<evidence type="ECO:0000256" key="6">
    <source>
        <dbReference type="ARBA" id="ARBA00022833"/>
    </source>
</evidence>
<evidence type="ECO:0000256" key="7">
    <source>
        <dbReference type="ARBA" id="ARBA00023049"/>
    </source>
</evidence>
<dbReference type="InterPro" id="IPR001431">
    <property type="entry name" value="Pept_M16_Zn_BS"/>
</dbReference>
<dbReference type="Pfam" id="PF00675">
    <property type="entry name" value="Peptidase_M16"/>
    <property type="match status" value="1"/>
</dbReference>
<sequence length="933" mass="107719">MKHLLLVLLAMISYSLQKTMAQESILPIDPKVRIGKLDNGLTYYIRKNALPENRADFYFAQKVGSIQEESNQLGLAHFLEHMCFNGTAHFPGNSLEQYLKRIGVSPNASTAMDETVYHMCDVPVDIPGAIDTCLLILHDWSNDLTLDPVEIDKERGVVHEEWRTRMTAMLRFQEQMLPIMYAGSKYGVSLPIGKMDIIMNFEPQTLRDYYEKWYRPDLQAIIVVGDIDVDSIEAQIKKMFADIPAQPNAAKREYFPVYDHKDPIIFIAQDKEKTDIEFVVFNKHDATPDSLKNYSDYLRKDYATQVISRMLEQRLYERSQTAHPPYSSCSVYDGNFFIAKTKKAFTSNITCIEDSIEKGITTLFEEIERVCRFGFTETEYNRTRRSYLQYLENRYNERNNLKNEELTNQYILHFLDNEPIPSIEYKYKILYEIAATTTANMLNDVIHQLITDNNKFIALFAPEKKDLKLPTEEAIRNILKEVKGKELTRYVDDYTNQSLIEDIPQGGKIISEVTDSLFGTTLLTLSNGVKVMVKKTDFRNNQILMKGVSLGGGSLFPDSDIPNINFLGKVITTGLGNFTFSELKRMLEDKQVSVGYSLTELANTVDGNCTPKDFETMLQLTHLLFTSPRRDKLSFNVTKDLCYQELCNQAKDPEIVFKDSINNAVYMGHARRKRLTSQMLDHVDYDRLLEIYHDCFKNAGNFTFVFVGNIDMEQLEPLIVNYLGTLPSTQQKETFKDNQIKRRRGIYKNIFYQKLKVDKASNFISFTGSCPYNLRNITLFDISCQVLNEIYTDKVREQAGATYSIYVGADSDKYPEEISLQIVFDTAPAKREEMIKIIDDEIKHIAEVGPTKESLDKVKKYMLNKRAKDLKDNEYWIIWMDEYLRTGLNPLDNYEAVINSFTTKDVSNFIKTLIEQKNRVEVSMVSQKEDKTE</sequence>
<keyword evidence="7" id="KW-0482">Metalloprotease</keyword>
<dbReference type="PROSITE" id="PS00143">
    <property type="entry name" value="INSULINASE"/>
    <property type="match status" value="1"/>
</dbReference>
<feature type="domain" description="Peptidase M16 C-terminal" evidence="11">
    <location>
        <begin position="683"/>
        <end position="860"/>
    </location>
</feature>
<dbReference type="SUPFAM" id="SSF63411">
    <property type="entry name" value="LuxS/MPP-like metallohydrolase"/>
    <property type="match status" value="4"/>
</dbReference>
<evidence type="ECO:0000256" key="4">
    <source>
        <dbReference type="ARBA" id="ARBA00022723"/>
    </source>
</evidence>
<evidence type="ECO:0000256" key="5">
    <source>
        <dbReference type="ARBA" id="ARBA00022801"/>
    </source>
</evidence>
<keyword evidence="5" id="KW-0378">Hydrolase</keyword>
<evidence type="ECO:0000256" key="2">
    <source>
        <dbReference type="ARBA" id="ARBA00007261"/>
    </source>
</evidence>
<proteinExistence type="inferred from homology"/>
<dbReference type="EMBL" id="WCSB01000007">
    <property type="protein sequence ID" value="KAB4452866.1"/>
    <property type="molecule type" value="Genomic_DNA"/>
</dbReference>
<dbReference type="InterPro" id="IPR011765">
    <property type="entry name" value="Pept_M16_N"/>
</dbReference>
<evidence type="ECO:0000313" key="13">
    <source>
        <dbReference type="Proteomes" id="UP000460317"/>
    </source>
</evidence>
<dbReference type="PANTHER" id="PTHR43690">
    <property type="entry name" value="NARDILYSIN"/>
    <property type="match status" value="1"/>
</dbReference>
<dbReference type="InterPro" id="IPR011249">
    <property type="entry name" value="Metalloenz_LuxS/M16"/>
</dbReference>
<evidence type="ECO:0000259" key="11">
    <source>
        <dbReference type="Pfam" id="PF05193"/>
    </source>
</evidence>
<name>A0A7J5JP06_BACT4</name>
<evidence type="ECO:0000313" key="12">
    <source>
        <dbReference type="EMBL" id="KAB4452866.1"/>
    </source>
</evidence>
<dbReference type="Proteomes" id="UP000460317">
    <property type="component" value="Unassembled WGS sequence"/>
</dbReference>
<dbReference type="InterPro" id="IPR007863">
    <property type="entry name" value="Peptidase_M16_C"/>
</dbReference>
<keyword evidence="3" id="KW-0645">Protease</keyword>
<evidence type="ECO:0000256" key="1">
    <source>
        <dbReference type="ARBA" id="ARBA00001947"/>
    </source>
</evidence>
<gene>
    <name evidence="12" type="ORF">GAN93_09610</name>
</gene>
<dbReference type="InterPro" id="IPR050626">
    <property type="entry name" value="Peptidase_M16"/>
</dbReference>
<dbReference type="PANTHER" id="PTHR43690:SF34">
    <property type="entry name" value="ZINC PROTEASE PQQL-LIKE"/>
    <property type="match status" value="1"/>
</dbReference>